<dbReference type="Proteomes" id="UP000546200">
    <property type="component" value="Unassembled WGS sequence"/>
</dbReference>
<feature type="compositionally biased region" description="Polar residues" evidence="1">
    <location>
        <begin position="11"/>
        <end position="23"/>
    </location>
</feature>
<organism evidence="2 3">
    <name type="scientific">Sphingomonas aerophila</name>
    <dbReference type="NCBI Taxonomy" id="1344948"/>
    <lineage>
        <taxon>Bacteria</taxon>
        <taxon>Pseudomonadati</taxon>
        <taxon>Pseudomonadota</taxon>
        <taxon>Alphaproteobacteria</taxon>
        <taxon>Sphingomonadales</taxon>
        <taxon>Sphingomonadaceae</taxon>
        <taxon>Sphingomonas</taxon>
    </lineage>
</organism>
<evidence type="ECO:0000256" key="1">
    <source>
        <dbReference type="SAM" id="MobiDB-lite"/>
    </source>
</evidence>
<reference evidence="2 3" key="1">
    <citation type="submission" date="2020-08" db="EMBL/GenBank/DDBJ databases">
        <title>Genomic Encyclopedia of Type Strains, Phase IV (KMG-IV): sequencing the most valuable type-strain genomes for metagenomic binning, comparative biology and taxonomic classification.</title>
        <authorList>
            <person name="Goeker M."/>
        </authorList>
    </citation>
    <scope>NUCLEOTIDE SEQUENCE [LARGE SCALE GENOMIC DNA]</scope>
    <source>
        <strain evidence="2 3">DSM 100044</strain>
    </source>
</reference>
<evidence type="ECO:0000313" key="2">
    <source>
        <dbReference type="EMBL" id="MBB5716333.1"/>
    </source>
</evidence>
<dbReference type="EMBL" id="JACIJK010000010">
    <property type="protein sequence ID" value="MBB5716333.1"/>
    <property type="molecule type" value="Genomic_DNA"/>
</dbReference>
<dbReference type="AlphaFoldDB" id="A0A7W9EXA7"/>
<sequence length="75" mass="7720">MRDNSGKGEAASQTRDPTLDENSGGTGNRGADFTEGAEFDLGRSEEPGAKHSPSDRGRGETADAQNGAPIDISQA</sequence>
<protein>
    <submittedName>
        <fullName evidence="2">Uncharacterized protein</fullName>
    </submittedName>
</protein>
<comment type="caution">
    <text evidence="2">The sequence shown here is derived from an EMBL/GenBank/DDBJ whole genome shotgun (WGS) entry which is preliminary data.</text>
</comment>
<feature type="region of interest" description="Disordered" evidence="1">
    <location>
        <begin position="1"/>
        <end position="75"/>
    </location>
</feature>
<proteinExistence type="predicted"/>
<feature type="compositionally biased region" description="Basic and acidic residues" evidence="1">
    <location>
        <begin position="40"/>
        <end position="61"/>
    </location>
</feature>
<gene>
    <name evidence="2" type="ORF">FHS94_003196</name>
</gene>
<dbReference type="RefSeq" id="WP_184059508.1">
    <property type="nucleotide sequence ID" value="NZ_JACIJK010000010.1"/>
</dbReference>
<keyword evidence="3" id="KW-1185">Reference proteome</keyword>
<evidence type="ECO:0000313" key="3">
    <source>
        <dbReference type="Proteomes" id="UP000546200"/>
    </source>
</evidence>
<name>A0A7W9EXA7_9SPHN</name>
<accession>A0A7W9EXA7</accession>